<feature type="domain" description="3-hydroxyacyl-CoA dehydrogenase C-terminal" evidence="3">
    <location>
        <begin position="186"/>
        <end position="251"/>
    </location>
</feature>
<accession>A0ABU3QAA6</accession>
<dbReference type="SUPFAM" id="SSF48179">
    <property type="entry name" value="6-phosphogluconate dehydrogenase C-terminal domain-like"/>
    <property type="match status" value="1"/>
</dbReference>
<dbReference type="InterPro" id="IPR008927">
    <property type="entry name" value="6-PGluconate_DH-like_C_sf"/>
</dbReference>
<evidence type="ECO:0000256" key="1">
    <source>
        <dbReference type="ARBA" id="ARBA00009463"/>
    </source>
</evidence>
<dbReference type="InterPro" id="IPR013328">
    <property type="entry name" value="6PGD_dom2"/>
</dbReference>
<comment type="caution">
    <text evidence="5">The sequence shown here is derived from an EMBL/GenBank/DDBJ whole genome shotgun (WGS) entry which is preliminary data.</text>
</comment>
<dbReference type="InterPro" id="IPR006108">
    <property type="entry name" value="3HC_DH_C"/>
</dbReference>
<dbReference type="PANTHER" id="PTHR48075:SF1">
    <property type="entry name" value="LAMBDA-CRYSTALLIN HOMOLOG"/>
    <property type="match status" value="1"/>
</dbReference>
<proteinExistence type="inferred from homology"/>
<organism evidence="5 6">
    <name type="scientific">Sphingosinicella rhizophila</name>
    <dbReference type="NCBI Taxonomy" id="3050082"/>
    <lineage>
        <taxon>Bacteria</taxon>
        <taxon>Pseudomonadati</taxon>
        <taxon>Pseudomonadota</taxon>
        <taxon>Alphaproteobacteria</taxon>
        <taxon>Sphingomonadales</taxon>
        <taxon>Sphingosinicellaceae</taxon>
        <taxon>Sphingosinicella</taxon>
    </lineage>
</organism>
<dbReference type="RefSeq" id="WP_315727444.1">
    <property type="nucleotide sequence ID" value="NZ_JAVUPU010000008.1"/>
</dbReference>
<dbReference type="NCBIfam" id="NF004783">
    <property type="entry name" value="PRK06129.1"/>
    <property type="match status" value="1"/>
</dbReference>
<protein>
    <submittedName>
        <fullName evidence="5">3-hydroxyacyl-CoA dehydrogenase</fullName>
        <ecNumber evidence="5">1.1.1.35</ecNumber>
    </submittedName>
</protein>
<comment type="similarity">
    <text evidence="1">Belongs to the 3-hydroxyacyl-CoA dehydrogenase family.</text>
</comment>
<reference evidence="5 6" key="1">
    <citation type="submission" date="2023-05" db="EMBL/GenBank/DDBJ databases">
        <authorList>
            <person name="Guo Y."/>
        </authorList>
    </citation>
    <scope>NUCLEOTIDE SEQUENCE [LARGE SCALE GENOMIC DNA]</scope>
    <source>
        <strain evidence="5 6">GR2756</strain>
    </source>
</reference>
<dbReference type="Proteomes" id="UP001259572">
    <property type="component" value="Unassembled WGS sequence"/>
</dbReference>
<dbReference type="Pfam" id="PF00725">
    <property type="entry name" value="3HCDH"/>
    <property type="match status" value="1"/>
</dbReference>
<evidence type="ECO:0000256" key="2">
    <source>
        <dbReference type="ARBA" id="ARBA00023002"/>
    </source>
</evidence>
<dbReference type="Gene3D" id="3.40.50.720">
    <property type="entry name" value="NAD(P)-binding Rossmann-like Domain"/>
    <property type="match status" value="1"/>
</dbReference>
<feature type="domain" description="3-hydroxyacyl-CoA dehydrogenase NAD binding" evidence="4">
    <location>
        <begin position="6"/>
        <end position="181"/>
    </location>
</feature>
<keyword evidence="6" id="KW-1185">Reference proteome</keyword>
<dbReference type="SUPFAM" id="SSF51735">
    <property type="entry name" value="NAD(P)-binding Rossmann-fold domains"/>
    <property type="match status" value="1"/>
</dbReference>
<evidence type="ECO:0000259" key="4">
    <source>
        <dbReference type="Pfam" id="PF02737"/>
    </source>
</evidence>
<evidence type="ECO:0000259" key="3">
    <source>
        <dbReference type="Pfam" id="PF00725"/>
    </source>
</evidence>
<dbReference type="InterPro" id="IPR006176">
    <property type="entry name" value="3-OHacyl-CoA_DH_NAD-bd"/>
</dbReference>
<name>A0ABU3QAA6_9SPHN</name>
<gene>
    <name evidence="5" type="ORF">RQX22_15415</name>
</gene>
<sequence length="322" mass="34708">MRINRAAIIGSGTIGRGWIPLFARAGIEVRVHDIDPASVETAIAAAAATLRDLQAFGLVEDADRAIELIRPAASLAGALEGAEFIQESVPEKVATKRAVLAQLDGAAEAEAIVSSSCSSLDPAEIFEGVANPRRCIVTHPFNPPHLMPLVEVLPGPGTDEEVVTRTSALMKELGQVPVVIRKFVFGYVANRLQAAVLDEAMSLVGDGVISPADLDLCITQALGRRWAFMGPFETADLNADEGVAGYSARYRESYEAIGADLGVARPWGEDALRQVIAARRRIVPLEGLQEKREWRDLLLMEMIANPIGDRGIRPLTQKEKRS</sequence>
<evidence type="ECO:0000313" key="5">
    <source>
        <dbReference type="EMBL" id="MDT9600348.1"/>
    </source>
</evidence>
<dbReference type="InterPro" id="IPR036291">
    <property type="entry name" value="NAD(P)-bd_dom_sf"/>
</dbReference>
<dbReference type="Pfam" id="PF02737">
    <property type="entry name" value="3HCDH_N"/>
    <property type="match status" value="1"/>
</dbReference>
<dbReference type="Gene3D" id="1.10.1040.10">
    <property type="entry name" value="N-(1-d-carboxylethyl)-l-norvaline Dehydrogenase, domain 2"/>
    <property type="match status" value="1"/>
</dbReference>
<dbReference type="PANTHER" id="PTHR48075">
    <property type="entry name" value="3-HYDROXYACYL-COA DEHYDROGENASE FAMILY PROTEIN"/>
    <property type="match status" value="1"/>
</dbReference>
<dbReference type="EMBL" id="JAVUPU010000008">
    <property type="protein sequence ID" value="MDT9600348.1"/>
    <property type="molecule type" value="Genomic_DNA"/>
</dbReference>
<dbReference type="GO" id="GO:0003857">
    <property type="term" value="F:(3S)-3-hydroxyacyl-CoA dehydrogenase (NAD+) activity"/>
    <property type="evidence" value="ECO:0007669"/>
    <property type="project" value="UniProtKB-EC"/>
</dbReference>
<dbReference type="EC" id="1.1.1.35" evidence="5"/>
<evidence type="ECO:0000313" key="6">
    <source>
        <dbReference type="Proteomes" id="UP001259572"/>
    </source>
</evidence>
<keyword evidence="2 5" id="KW-0560">Oxidoreductase</keyword>